<dbReference type="AlphaFoldDB" id="A0A4C1ZMK2"/>
<keyword evidence="2" id="KW-1185">Reference proteome</keyword>
<organism evidence="1 2">
    <name type="scientific">Eumeta variegata</name>
    <name type="common">Bagworm moth</name>
    <name type="synonym">Eumeta japonica</name>
    <dbReference type="NCBI Taxonomy" id="151549"/>
    <lineage>
        <taxon>Eukaryota</taxon>
        <taxon>Metazoa</taxon>
        <taxon>Ecdysozoa</taxon>
        <taxon>Arthropoda</taxon>
        <taxon>Hexapoda</taxon>
        <taxon>Insecta</taxon>
        <taxon>Pterygota</taxon>
        <taxon>Neoptera</taxon>
        <taxon>Endopterygota</taxon>
        <taxon>Lepidoptera</taxon>
        <taxon>Glossata</taxon>
        <taxon>Ditrysia</taxon>
        <taxon>Tineoidea</taxon>
        <taxon>Psychidae</taxon>
        <taxon>Oiketicinae</taxon>
        <taxon>Eumeta</taxon>
    </lineage>
</organism>
<name>A0A4C1ZMK2_EUMVA</name>
<dbReference type="EMBL" id="BGZK01001889">
    <property type="protein sequence ID" value="GBP87837.1"/>
    <property type="molecule type" value="Genomic_DNA"/>
</dbReference>
<proteinExistence type="predicted"/>
<reference evidence="1 2" key="1">
    <citation type="journal article" date="2019" name="Commun. Biol.">
        <title>The bagworm genome reveals a unique fibroin gene that provides high tensile strength.</title>
        <authorList>
            <person name="Kono N."/>
            <person name="Nakamura H."/>
            <person name="Ohtoshi R."/>
            <person name="Tomita M."/>
            <person name="Numata K."/>
            <person name="Arakawa K."/>
        </authorList>
    </citation>
    <scope>NUCLEOTIDE SEQUENCE [LARGE SCALE GENOMIC DNA]</scope>
</reference>
<evidence type="ECO:0000313" key="1">
    <source>
        <dbReference type="EMBL" id="GBP87837.1"/>
    </source>
</evidence>
<gene>
    <name evidence="1" type="ORF">EVAR_68741_1</name>
</gene>
<sequence>MVKVHSNNHEHRSNTLLYYRVLVPTFQLHHQTLKIVRGQSTSQDDFCAMLANKEPPSSQSERAFRTWRGAILAGIQDQARAAPPAHAAVHTKL</sequence>
<accession>A0A4C1ZMK2</accession>
<evidence type="ECO:0000313" key="2">
    <source>
        <dbReference type="Proteomes" id="UP000299102"/>
    </source>
</evidence>
<comment type="caution">
    <text evidence="1">The sequence shown here is derived from an EMBL/GenBank/DDBJ whole genome shotgun (WGS) entry which is preliminary data.</text>
</comment>
<protein>
    <submittedName>
        <fullName evidence="1">Uncharacterized protein</fullName>
    </submittedName>
</protein>
<dbReference type="Proteomes" id="UP000299102">
    <property type="component" value="Unassembled WGS sequence"/>
</dbReference>